<accession>A0ABY5DLN3</accession>
<evidence type="ECO:0000256" key="8">
    <source>
        <dbReference type="ARBA" id="ARBA00023027"/>
    </source>
</evidence>
<dbReference type="NCBIfam" id="NF000840">
    <property type="entry name" value="PRK00071.1-3"/>
    <property type="match status" value="1"/>
</dbReference>
<dbReference type="PANTHER" id="PTHR39321">
    <property type="entry name" value="NICOTINATE-NUCLEOTIDE ADENYLYLTRANSFERASE-RELATED"/>
    <property type="match status" value="1"/>
</dbReference>
<dbReference type="NCBIfam" id="TIGR00125">
    <property type="entry name" value="cyt_tran_rel"/>
    <property type="match status" value="1"/>
</dbReference>
<protein>
    <recommendedName>
        <fullName evidence="10">Probable nicotinate-nucleotide adenylyltransferase</fullName>
        <ecNumber evidence="10">2.7.7.18</ecNumber>
    </recommendedName>
    <alternativeName>
        <fullName evidence="10">Deamido-NAD(+) diphosphorylase</fullName>
    </alternativeName>
    <alternativeName>
        <fullName evidence="10">Deamido-NAD(+) pyrophosphorylase</fullName>
    </alternativeName>
    <alternativeName>
        <fullName evidence="10">Nicotinate mononucleotide adenylyltransferase</fullName>
        <shortName evidence="10">NaMN adenylyltransferase</shortName>
    </alternativeName>
</protein>
<name>A0ABY5DLN3_9ACTN</name>
<keyword evidence="13" id="KW-1185">Reference proteome</keyword>
<dbReference type="NCBIfam" id="TIGR00482">
    <property type="entry name" value="nicotinate (nicotinamide) nucleotide adenylyltransferase"/>
    <property type="match status" value="1"/>
</dbReference>
<dbReference type="InterPro" id="IPR005248">
    <property type="entry name" value="NadD/NMNAT"/>
</dbReference>
<dbReference type="EC" id="2.7.7.18" evidence="10"/>
<dbReference type="InterPro" id="IPR004821">
    <property type="entry name" value="Cyt_trans-like"/>
</dbReference>
<comment type="pathway">
    <text evidence="2 10">Cofactor biosynthesis; NAD(+) biosynthesis; deamido-NAD(+) from nicotinate D-ribonucleotide: step 1/1.</text>
</comment>
<proteinExistence type="inferred from homology"/>
<comment type="catalytic activity">
    <reaction evidence="9 10">
        <text>nicotinate beta-D-ribonucleotide + ATP + H(+) = deamido-NAD(+) + diphosphate</text>
        <dbReference type="Rhea" id="RHEA:22860"/>
        <dbReference type="ChEBI" id="CHEBI:15378"/>
        <dbReference type="ChEBI" id="CHEBI:30616"/>
        <dbReference type="ChEBI" id="CHEBI:33019"/>
        <dbReference type="ChEBI" id="CHEBI:57502"/>
        <dbReference type="ChEBI" id="CHEBI:58437"/>
        <dbReference type="EC" id="2.7.7.18"/>
    </reaction>
</comment>
<dbReference type="PANTHER" id="PTHR39321:SF3">
    <property type="entry name" value="PHOSPHOPANTETHEINE ADENYLYLTRANSFERASE"/>
    <property type="match status" value="1"/>
</dbReference>
<dbReference type="CDD" id="cd02165">
    <property type="entry name" value="NMNAT"/>
    <property type="match status" value="1"/>
</dbReference>
<gene>
    <name evidence="10 12" type="primary">nadD</name>
    <name evidence="12" type="ORF">NBH00_13600</name>
</gene>
<evidence type="ECO:0000259" key="11">
    <source>
        <dbReference type="Pfam" id="PF01467"/>
    </source>
</evidence>
<sequence>MARIGILGGTFNPPHIGHLVMAQEAHDQLGLDRVLLMPVHTPPHKELAHDPGADVRAELCRLAVAGDPRLAVSTFEVERPGPSYTVQTLRALTAARPDDELTFIVGGDMAHSLPTWREPGELLRLATLAVAERAGVHREDIAERLRELDPPEGSVRFFAMPRIDVSSSDIRQRIAAGRPIRHLVPAEVAAYVDAHGLYRL</sequence>
<evidence type="ECO:0000256" key="5">
    <source>
        <dbReference type="ARBA" id="ARBA00022695"/>
    </source>
</evidence>
<evidence type="ECO:0000313" key="12">
    <source>
        <dbReference type="EMBL" id="UTI62396.1"/>
    </source>
</evidence>
<comment type="similarity">
    <text evidence="10">Belongs to the NadD family.</text>
</comment>
<reference evidence="12 13" key="1">
    <citation type="submission" date="2022-06" db="EMBL/GenBank/DDBJ databases">
        <title>Paraconexibacter antarcticus.</title>
        <authorList>
            <person name="Kim C.S."/>
        </authorList>
    </citation>
    <scope>NUCLEOTIDE SEQUENCE [LARGE SCALE GENOMIC DNA]</scope>
    <source>
        <strain evidence="12 13">02-257</strain>
    </source>
</reference>
<keyword evidence="6 10" id="KW-0547">Nucleotide-binding</keyword>
<evidence type="ECO:0000256" key="6">
    <source>
        <dbReference type="ARBA" id="ARBA00022741"/>
    </source>
</evidence>
<keyword evidence="3 10" id="KW-0662">Pyridine nucleotide biosynthesis</keyword>
<evidence type="ECO:0000256" key="2">
    <source>
        <dbReference type="ARBA" id="ARBA00005019"/>
    </source>
</evidence>
<feature type="domain" description="Cytidyltransferase-like" evidence="11">
    <location>
        <begin position="6"/>
        <end position="173"/>
    </location>
</feature>
<evidence type="ECO:0000256" key="7">
    <source>
        <dbReference type="ARBA" id="ARBA00022840"/>
    </source>
</evidence>
<dbReference type="InterPro" id="IPR014729">
    <property type="entry name" value="Rossmann-like_a/b/a_fold"/>
</dbReference>
<keyword evidence="5 10" id="KW-0548">Nucleotidyltransferase</keyword>
<dbReference type="HAMAP" id="MF_00244">
    <property type="entry name" value="NaMN_adenylyltr"/>
    <property type="match status" value="1"/>
</dbReference>
<dbReference type="Gene3D" id="3.40.50.620">
    <property type="entry name" value="HUPs"/>
    <property type="match status" value="1"/>
</dbReference>
<evidence type="ECO:0000256" key="3">
    <source>
        <dbReference type="ARBA" id="ARBA00022642"/>
    </source>
</evidence>
<evidence type="ECO:0000313" key="13">
    <source>
        <dbReference type="Proteomes" id="UP001056035"/>
    </source>
</evidence>
<dbReference type="Pfam" id="PF01467">
    <property type="entry name" value="CTP_transf_like"/>
    <property type="match status" value="1"/>
</dbReference>
<organism evidence="12 13">
    <name type="scientific">Paraconexibacter antarcticus</name>
    <dbReference type="NCBI Taxonomy" id="2949664"/>
    <lineage>
        <taxon>Bacteria</taxon>
        <taxon>Bacillati</taxon>
        <taxon>Actinomycetota</taxon>
        <taxon>Thermoleophilia</taxon>
        <taxon>Solirubrobacterales</taxon>
        <taxon>Paraconexibacteraceae</taxon>
        <taxon>Paraconexibacter</taxon>
    </lineage>
</organism>
<keyword evidence="8 10" id="KW-0520">NAD</keyword>
<dbReference type="EMBL" id="CP098502">
    <property type="protein sequence ID" value="UTI62396.1"/>
    <property type="molecule type" value="Genomic_DNA"/>
</dbReference>
<comment type="function">
    <text evidence="1 10">Catalyzes the reversible adenylation of nicotinate mononucleotide (NaMN) to nicotinic acid adenine dinucleotide (NaAD).</text>
</comment>
<evidence type="ECO:0000256" key="9">
    <source>
        <dbReference type="ARBA" id="ARBA00048721"/>
    </source>
</evidence>
<dbReference type="Proteomes" id="UP001056035">
    <property type="component" value="Chromosome"/>
</dbReference>
<evidence type="ECO:0000256" key="1">
    <source>
        <dbReference type="ARBA" id="ARBA00002324"/>
    </source>
</evidence>
<evidence type="ECO:0000256" key="4">
    <source>
        <dbReference type="ARBA" id="ARBA00022679"/>
    </source>
</evidence>
<evidence type="ECO:0000256" key="10">
    <source>
        <dbReference type="HAMAP-Rule" id="MF_00244"/>
    </source>
</evidence>
<dbReference type="GO" id="GO:0004515">
    <property type="term" value="F:nicotinate-nucleotide adenylyltransferase activity"/>
    <property type="evidence" value="ECO:0007669"/>
    <property type="project" value="UniProtKB-EC"/>
</dbReference>
<dbReference type="SUPFAM" id="SSF52374">
    <property type="entry name" value="Nucleotidylyl transferase"/>
    <property type="match status" value="1"/>
</dbReference>
<dbReference type="RefSeq" id="WP_254569134.1">
    <property type="nucleotide sequence ID" value="NZ_CP098502.1"/>
</dbReference>
<keyword evidence="7 10" id="KW-0067">ATP-binding</keyword>
<keyword evidence="4 10" id="KW-0808">Transferase</keyword>